<proteinExistence type="predicted"/>
<sequence>MMDSVSPVIVVNDDTLSSKIKMVLSTHFMKGFRLNSPIELTRFRRFAAEDLDECINLNDEDLKRIIIACGISFDNKVYAIQTEIINRIKNEVDATFEVGTELIFYETFHEIHKSWLLSACIVSSEMLKCILMILYPNYFIKSNYLSKTKLMGSEGENIKKEILRVWKDDILLNYEQLSKRLPYVPIEKIKNILGQNNDFIWNNLETFTHICKVDITEQEYRTINAFVEKACNEEGFASLNRIPLDEIAERNSELSLNALHKAVFQRCLVKEYVYRNKIIVHKGHQITALEIMKNHCQTIDKCTLDELLEYEKKLTGDTNQRISMEAASAVLVRTDKNTYVSKKYVDFNTKDIDYAISLFVTDDYLPLKSFTTFAAFPHCEQAWNLFLLESYCRRFSEQFRFDTTSINSRNAGVVIRKSCNLTYEEIMSDAVAKSCVLQEEKTVGKFLYEKGYTGKSTTVKAAEIIEMTKKLREGRG</sequence>
<evidence type="ECO:0000313" key="2">
    <source>
        <dbReference type="Proteomes" id="UP001182908"/>
    </source>
</evidence>
<dbReference type="EMBL" id="CP133592">
    <property type="protein sequence ID" value="WMW25970.1"/>
    <property type="molecule type" value="Genomic_DNA"/>
</dbReference>
<dbReference type="KEGG" id="mseb:RE474_04415"/>
<name>A0AA51UPP3_9EURY</name>
<dbReference type="RefSeq" id="WP_309311767.1">
    <property type="nucleotide sequence ID" value="NZ_CP133592.1"/>
</dbReference>
<reference evidence="1 2" key="1">
    <citation type="submission" date="2023-08" db="EMBL/GenBank/DDBJ databases">
        <title>Methanolobus mangrovi sp. nov. and Methanolobus sediminis sp. nov, two novel methylotrophic methanogens isolated from mangrove sediments in China.</title>
        <authorList>
            <person name="Zhou J."/>
        </authorList>
    </citation>
    <scope>NUCLEOTIDE SEQUENCE [LARGE SCALE GENOMIC DNA]</scope>
    <source>
        <strain evidence="1 2">FTZ6</strain>
    </source>
</reference>
<keyword evidence="2" id="KW-1185">Reference proteome</keyword>
<dbReference type="GeneID" id="84231934"/>
<evidence type="ECO:0000313" key="1">
    <source>
        <dbReference type="EMBL" id="WMW25970.1"/>
    </source>
</evidence>
<gene>
    <name evidence="1" type="ORF">RE474_04415</name>
</gene>
<organism evidence="1 2">
    <name type="scientific">Methanolobus sediminis</name>
    <dbReference type="NCBI Taxonomy" id="3072978"/>
    <lineage>
        <taxon>Archaea</taxon>
        <taxon>Methanobacteriati</taxon>
        <taxon>Methanobacteriota</taxon>
        <taxon>Stenosarchaea group</taxon>
        <taxon>Methanomicrobia</taxon>
        <taxon>Methanosarcinales</taxon>
        <taxon>Methanosarcinaceae</taxon>
        <taxon>Methanolobus</taxon>
    </lineage>
</organism>
<accession>A0AA51UPP3</accession>
<protein>
    <submittedName>
        <fullName evidence="1">Uncharacterized protein</fullName>
    </submittedName>
</protein>
<dbReference type="Proteomes" id="UP001182908">
    <property type="component" value="Chromosome"/>
</dbReference>
<dbReference type="AlphaFoldDB" id="A0AA51UPP3"/>